<proteinExistence type="predicted"/>
<reference evidence="1 2" key="1">
    <citation type="submission" date="2024-07" db="EMBL/GenBank/DDBJ databases">
        <title>Genomic Encyclopedia of Type Strains, Phase V (KMG-V): Genome sequencing to study the core and pangenomes of soil and plant-associated prokaryotes.</title>
        <authorList>
            <person name="Whitman W."/>
        </authorList>
    </citation>
    <scope>NUCLEOTIDE SEQUENCE [LARGE SCALE GENOMIC DNA]</scope>
    <source>
        <strain evidence="1 2">USDA 415</strain>
    </source>
</reference>
<dbReference type="EMBL" id="JBGBZA010000002">
    <property type="protein sequence ID" value="MEY9317758.1"/>
    <property type="molecule type" value="Genomic_DNA"/>
</dbReference>
<comment type="caution">
    <text evidence="1">The sequence shown here is derived from an EMBL/GenBank/DDBJ whole genome shotgun (WGS) entry which is preliminary data.</text>
</comment>
<organism evidence="1 2">
    <name type="scientific">Bradyrhizobium elkanii</name>
    <dbReference type="NCBI Taxonomy" id="29448"/>
    <lineage>
        <taxon>Bacteria</taxon>
        <taxon>Pseudomonadati</taxon>
        <taxon>Pseudomonadota</taxon>
        <taxon>Alphaproteobacteria</taxon>
        <taxon>Hyphomicrobiales</taxon>
        <taxon>Nitrobacteraceae</taxon>
        <taxon>Bradyrhizobium</taxon>
    </lineage>
</organism>
<accession>A0ABV4F2U6</accession>
<evidence type="ECO:0000313" key="2">
    <source>
        <dbReference type="Proteomes" id="UP001565471"/>
    </source>
</evidence>
<name>A0ABV4F2U6_BRAEL</name>
<evidence type="ECO:0000313" key="1">
    <source>
        <dbReference type="EMBL" id="MEY9317758.1"/>
    </source>
</evidence>
<dbReference type="Proteomes" id="UP001565471">
    <property type="component" value="Unassembled WGS sequence"/>
</dbReference>
<gene>
    <name evidence="1" type="ORF">ABIF29_004557</name>
</gene>
<protein>
    <submittedName>
        <fullName evidence="1">Uncharacterized protein</fullName>
    </submittedName>
</protein>
<keyword evidence="2" id="KW-1185">Reference proteome</keyword>
<sequence length="35" mass="4016">MLIKPTLITASEQRLKQADFSPAVDFRLTPDLRSR</sequence>